<dbReference type="PATRIC" id="fig|420890.5.peg.1290"/>
<dbReference type="InterPro" id="IPR015422">
    <property type="entry name" value="PyrdxlP-dep_Trfase_small"/>
</dbReference>
<dbReference type="CDD" id="cd00609">
    <property type="entry name" value="AAT_like"/>
    <property type="match status" value="1"/>
</dbReference>
<dbReference type="Gene3D" id="1.10.20.110">
    <property type="match status" value="1"/>
</dbReference>
<name>F9VEL1_LACGL</name>
<dbReference type="InterPro" id="IPR015424">
    <property type="entry name" value="PyrdxlP-dep_Trfase"/>
</dbReference>
<dbReference type="InterPro" id="IPR004839">
    <property type="entry name" value="Aminotransferase_I/II_large"/>
</dbReference>
<dbReference type="EMBL" id="AP009333">
    <property type="protein sequence ID" value="BAK60762.1"/>
    <property type="molecule type" value="Genomic_DNA"/>
</dbReference>
<keyword evidence="1" id="KW-0663">Pyridoxal phosphate</keyword>
<dbReference type="InterPro" id="IPR004838">
    <property type="entry name" value="NHTrfase_class1_PyrdxlP-BS"/>
</dbReference>
<dbReference type="EC" id="2.6.1.-" evidence="2"/>
<dbReference type="InterPro" id="IPR050478">
    <property type="entry name" value="Ethylene_sulfur-biosynth"/>
</dbReference>
<evidence type="ECO:0000313" key="4">
    <source>
        <dbReference type="EMBL" id="BAK60762.1"/>
    </source>
</evidence>
<accession>F9VEL1</accession>
<proteinExistence type="inferred from homology"/>
<evidence type="ECO:0000259" key="3">
    <source>
        <dbReference type="Pfam" id="PF00155"/>
    </source>
</evidence>
<dbReference type="Gene3D" id="3.40.640.10">
    <property type="entry name" value="Type I PLP-dependent aspartate aminotransferase-like (Major domain)"/>
    <property type="match status" value="1"/>
</dbReference>
<dbReference type="Pfam" id="PF00155">
    <property type="entry name" value="Aminotran_1_2"/>
    <property type="match status" value="1"/>
</dbReference>
<comment type="similarity">
    <text evidence="2">Belongs to the class-I pyridoxal-phosphate-dependent aminotransferase family.</text>
</comment>
<dbReference type="eggNOG" id="COG0436">
    <property type="taxonomic scope" value="Bacteria"/>
</dbReference>
<dbReference type="GO" id="GO:0030170">
    <property type="term" value="F:pyridoxal phosphate binding"/>
    <property type="evidence" value="ECO:0007669"/>
    <property type="project" value="InterPro"/>
</dbReference>
<comment type="cofactor">
    <cofactor evidence="2">
        <name>pyridoxal 5'-phosphate</name>
        <dbReference type="ChEBI" id="CHEBI:597326"/>
    </cofactor>
</comment>
<reference evidence="4 5" key="1">
    <citation type="journal article" date="2011" name="PLoS ONE">
        <title>Complete genome sequence and comparative analysis of the fish pathogen Lactococcus garvieae.</title>
        <authorList>
            <person name="Morita H."/>
            <person name="Toh H."/>
            <person name="Oshima K."/>
            <person name="Yoshizaki M."/>
            <person name="Kawanishi M."/>
            <person name="Nakaya K."/>
            <person name="Suzuki T."/>
            <person name="Miyauchi E."/>
            <person name="Ishii Y."/>
            <person name="Tanabe S."/>
            <person name="Murakami M."/>
            <person name="Hattori M."/>
        </authorList>
    </citation>
    <scope>NUCLEOTIDE SEQUENCE [LARGE SCALE GENOMIC DNA]</scope>
    <source>
        <strain evidence="4 5">Lg2</strain>
    </source>
</reference>
<evidence type="ECO:0000256" key="2">
    <source>
        <dbReference type="RuleBase" id="RU000481"/>
    </source>
</evidence>
<evidence type="ECO:0000256" key="1">
    <source>
        <dbReference type="ARBA" id="ARBA00022898"/>
    </source>
</evidence>
<dbReference type="PANTHER" id="PTHR43795">
    <property type="entry name" value="BIFUNCTIONAL ASPARTATE AMINOTRANSFERASE AND GLUTAMATE/ASPARTATE-PREPHENATE AMINOTRANSFERASE-RELATED"/>
    <property type="match status" value="1"/>
</dbReference>
<dbReference type="GO" id="GO:0006520">
    <property type="term" value="P:amino acid metabolic process"/>
    <property type="evidence" value="ECO:0007669"/>
    <property type="project" value="TreeGrafter"/>
</dbReference>
<gene>
    <name evidence="4" type="ordered locus">LCGL_1302</name>
</gene>
<dbReference type="KEGG" id="lgv:LCGL_1302"/>
<keyword evidence="2" id="KW-0032">Aminotransferase</keyword>
<sequence>MGEHMEKEVTINDYTGLGAFEVSFEMLKLAEKNKKANIFLNAGRGNPNWINTKARLAFNRLIEFGIKDSLRTIEKADMAGYTTLKGIGQRFEAFLEPDDDEIDKFLIDVMDYIEIDLKLNIDDVIKEFIDGAIGNNYPVPSRCLRNTEIVLNRFMEKILYNGVHLEDKTQIFPTEGGTAAIVYIFNSLKRNKLVVPGDKIAINTPIFTPYLQLPGLSEFNLVETLITSDESDNWSIPETEIEKLSDPEIKAFFLVNPSNPGSKAFSQETLDALQRAVEKNPDLIIITDDVYGTFVQDFQSVYSVVPYNTILVYSFSKLFGATGWRLGLIAMQEDNVFDRLISELDPEDIEKLDKRYDIVTHDTKELPFIERIVADSRSVGLYHTAGLSTPQQIMEVLFAFTHLIHRKEADPYFEACDALIDERYQDLLKAMKLEPDNSKENAKYYTLVDIYQLAEIRFGKKFRIYLEENFDYLEFLLNLADKNGVVLMDGTGFGASSGTLRISQANLPTEDYYLIGKQIINLLKEYYSDYLKKR</sequence>
<dbReference type="HOGENOM" id="CLU_038911_0_0_9"/>
<dbReference type="PANTHER" id="PTHR43795:SF2">
    <property type="entry name" value="BIFUNCTIONAL ASPARTATE AMINOTRANSFERASE AND GLUTAMATE_ASPARTATE-PREPHENATE AMINOTRANSFERASE"/>
    <property type="match status" value="1"/>
</dbReference>
<dbReference type="STRING" id="420890.LCGL_1302"/>
<dbReference type="SUPFAM" id="SSF53383">
    <property type="entry name" value="PLP-dependent transferases"/>
    <property type="match status" value="1"/>
</dbReference>
<dbReference type="NCBIfam" id="NF006755">
    <property type="entry name" value="PRK09275.1"/>
    <property type="match status" value="1"/>
</dbReference>
<feature type="domain" description="Aminotransferase class I/classII large" evidence="3">
    <location>
        <begin position="160"/>
        <end position="511"/>
    </location>
</feature>
<dbReference type="Proteomes" id="UP000008520">
    <property type="component" value="Chromosome"/>
</dbReference>
<dbReference type="Gene3D" id="3.90.1150.10">
    <property type="entry name" value="Aspartate Aminotransferase, domain 1"/>
    <property type="match status" value="1"/>
</dbReference>
<keyword evidence="2" id="KW-0808">Transferase</keyword>
<protein>
    <recommendedName>
        <fullName evidence="2">Aminotransferase</fullName>
        <ecNumber evidence="2">2.6.1.-</ecNumber>
    </recommendedName>
</protein>
<dbReference type="InterPro" id="IPR022518">
    <property type="entry name" value="Aspartate_4-decarboxylase"/>
</dbReference>
<dbReference type="NCBIfam" id="TIGR03801">
    <property type="entry name" value="asp_4_decarbox"/>
    <property type="match status" value="1"/>
</dbReference>
<keyword evidence="5" id="KW-1185">Reference proteome</keyword>
<organism evidence="4 5">
    <name type="scientific">Lactococcus garvieae (strain Lg2)</name>
    <name type="common">Enterococcus seriolicida</name>
    <dbReference type="NCBI Taxonomy" id="420890"/>
    <lineage>
        <taxon>Bacteria</taxon>
        <taxon>Bacillati</taxon>
        <taxon>Bacillota</taxon>
        <taxon>Bacilli</taxon>
        <taxon>Lactobacillales</taxon>
        <taxon>Streptococcaceae</taxon>
        <taxon>Lactococcus</taxon>
    </lineage>
</organism>
<dbReference type="AlphaFoldDB" id="F9VEL1"/>
<dbReference type="PROSITE" id="PS00105">
    <property type="entry name" value="AA_TRANSFER_CLASS_1"/>
    <property type="match status" value="1"/>
</dbReference>
<dbReference type="GO" id="GO:0008483">
    <property type="term" value="F:transaminase activity"/>
    <property type="evidence" value="ECO:0007669"/>
    <property type="project" value="UniProtKB-KW"/>
</dbReference>
<evidence type="ECO:0000313" key="5">
    <source>
        <dbReference type="Proteomes" id="UP000008520"/>
    </source>
</evidence>
<dbReference type="InterPro" id="IPR015421">
    <property type="entry name" value="PyrdxlP-dep_Trfase_major"/>
</dbReference>